<name>A0A6J5LA18_9CAUD</name>
<dbReference type="EMBL" id="LR796237">
    <property type="protein sequence ID" value="CAB4129730.1"/>
    <property type="molecule type" value="Genomic_DNA"/>
</dbReference>
<feature type="region of interest" description="Disordered" evidence="1">
    <location>
        <begin position="871"/>
        <end position="896"/>
    </location>
</feature>
<protein>
    <submittedName>
        <fullName evidence="2">Uncharacterized protein</fullName>
    </submittedName>
</protein>
<feature type="compositionally biased region" description="Gly residues" evidence="1">
    <location>
        <begin position="56"/>
        <end position="76"/>
    </location>
</feature>
<proteinExistence type="predicted"/>
<evidence type="ECO:0000313" key="2">
    <source>
        <dbReference type="EMBL" id="CAB4129730.1"/>
    </source>
</evidence>
<reference evidence="2" key="1">
    <citation type="submission" date="2020-04" db="EMBL/GenBank/DDBJ databases">
        <authorList>
            <person name="Chiriac C."/>
            <person name="Salcher M."/>
            <person name="Ghai R."/>
            <person name="Kavagutti S V."/>
        </authorList>
    </citation>
    <scope>NUCLEOTIDE SEQUENCE</scope>
</reference>
<organism evidence="2">
    <name type="scientific">uncultured Caudovirales phage</name>
    <dbReference type="NCBI Taxonomy" id="2100421"/>
    <lineage>
        <taxon>Viruses</taxon>
        <taxon>Duplodnaviria</taxon>
        <taxon>Heunggongvirae</taxon>
        <taxon>Uroviricota</taxon>
        <taxon>Caudoviricetes</taxon>
        <taxon>Peduoviridae</taxon>
        <taxon>Maltschvirus</taxon>
        <taxon>Maltschvirus maltsch</taxon>
    </lineage>
</organism>
<sequence length="896" mass="92447">MSMTPLQAIAAVKILENNSIATNAIETYIQPYSSHSLIQTLRASMMSPPPAPTNPGNGGGGFNGGIFNGGGSGSGGTTPAPVPETPAQVATALSAAWPAVMGFIDAAQTSGLLAATPDAYSLPEALIAHCKKVIGNGDICKFSQAVDRASSFISITNEMFDVIEKGKNLKLSDLGPGVTTHSQSTNAGLVGIANTITQSINDAGNPIPAIPNSPQTTQVAAALVIAAIGEVAGDPSSANFGTAVGIYEKAKAKGLDAEVASIHASLIENVGVPTIIPIPGISSEYQTVIIKSNASPAEVNSLLDQLDAKAYTDSNSNLISSQKEQAQRMADWVDNVRTVGISALMSEVQIAADIALSEQLSPTYDITQNITAMGLAINSLDRSDASMLFSKLGATVDVDMLSKYTDILDFKAMTVALPTTITGSSTKALAAKDATAVANFGVLFDKIPKVVGEDKGGILRNTHARPRQIAVSPFKPLTKSQVASLEKAANYSGNDIGIRQQLGLPETPSSRMASDNLSIGAGVLAEVDANIEAQASVADFISDATVEPASNGTSAPNGAGAGSTAVSQNAEGAIADATENSQTLAEKTINALATKTTAQTLGNTLKQIKGFGSTADLADVSNALLLVEPPTGPTNLLDEPKEVIPEEVEKSFKNSVGTGSAANSGYKLNDFFGSVCGLNEQKEMWRAVVDALDEIQNRHGSLLSNFQSANTTPAKAAVLTSARAEYGSKLDNALNAALSKFKQEWAALTSRAKVDYSNLLAGDAVSAVLVAKKLAQYANNLESGHAAIFQSLANVSTMGGQAVVAVMTEARNTKLLLESGLTPTSQTVVTAGPITVTEADRKKTSEISNASAGLVSTSVEGIARQREINTLPAPSIKAEEIKQVPVPSVPSTTPDK</sequence>
<evidence type="ECO:0000256" key="1">
    <source>
        <dbReference type="SAM" id="MobiDB-lite"/>
    </source>
</evidence>
<gene>
    <name evidence="2" type="ORF">UFOVP116_96</name>
</gene>
<accession>A0A6J5LA18</accession>
<feature type="compositionally biased region" description="Low complexity" evidence="1">
    <location>
        <begin position="884"/>
        <end position="896"/>
    </location>
</feature>
<feature type="region of interest" description="Disordered" evidence="1">
    <location>
        <begin position="47"/>
        <end position="84"/>
    </location>
</feature>